<dbReference type="SUPFAM" id="SSF48452">
    <property type="entry name" value="TPR-like"/>
    <property type="match status" value="1"/>
</dbReference>
<dbReference type="InterPro" id="IPR011519">
    <property type="entry name" value="UnbV_ASPIC"/>
</dbReference>
<dbReference type="EMBL" id="BAABGA010000120">
    <property type="protein sequence ID" value="GAA4472777.1"/>
    <property type="molecule type" value="Genomic_DNA"/>
</dbReference>
<dbReference type="PROSITE" id="PS51257">
    <property type="entry name" value="PROKAR_LIPOPROTEIN"/>
    <property type="match status" value="1"/>
</dbReference>
<comment type="caution">
    <text evidence="3">The sequence shown here is derived from an EMBL/GenBank/DDBJ whole genome shotgun (WGS) entry which is preliminary data.</text>
</comment>
<dbReference type="PANTHER" id="PTHR16026">
    <property type="entry name" value="CARTILAGE ACIDIC PROTEIN 1"/>
    <property type="match status" value="1"/>
</dbReference>
<dbReference type="Proteomes" id="UP001500840">
    <property type="component" value="Unassembled WGS sequence"/>
</dbReference>
<evidence type="ECO:0000313" key="3">
    <source>
        <dbReference type="EMBL" id="GAA4472777.1"/>
    </source>
</evidence>
<dbReference type="InterPro" id="IPR013517">
    <property type="entry name" value="FG-GAP"/>
</dbReference>
<name>A0ABP8NX38_9BACT</name>
<protein>
    <submittedName>
        <fullName evidence="3">FG-GAP-like repeat-containing protein</fullName>
    </submittedName>
</protein>
<reference evidence="4" key="1">
    <citation type="journal article" date="2019" name="Int. J. Syst. Evol. Microbiol.">
        <title>The Global Catalogue of Microorganisms (GCM) 10K type strain sequencing project: providing services to taxonomists for standard genome sequencing and annotation.</title>
        <authorList>
            <consortium name="The Broad Institute Genomics Platform"/>
            <consortium name="The Broad Institute Genome Sequencing Center for Infectious Disease"/>
            <person name="Wu L."/>
            <person name="Ma J."/>
        </authorList>
    </citation>
    <scope>NUCLEOTIDE SEQUENCE [LARGE SCALE GENOMIC DNA]</scope>
    <source>
        <strain evidence="4">JCM 17759</strain>
    </source>
</reference>
<dbReference type="Gene3D" id="1.25.40.10">
    <property type="entry name" value="Tetratricopeptide repeat domain"/>
    <property type="match status" value="1"/>
</dbReference>
<dbReference type="Pfam" id="PF13517">
    <property type="entry name" value="FG-GAP_3"/>
    <property type="match status" value="1"/>
</dbReference>
<dbReference type="Gene3D" id="2.130.10.130">
    <property type="entry name" value="Integrin alpha, N-terminal"/>
    <property type="match status" value="1"/>
</dbReference>
<organism evidence="3 4">
    <name type="scientific">Novipirellula rosea</name>
    <dbReference type="NCBI Taxonomy" id="1031540"/>
    <lineage>
        <taxon>Bacteria</taxon>
        <taxon>Pseudomonadati</taxon>
        <taxon>Planctomycetota</taxon>
        <taxon>Planctomycetia</taxon>
        <taxon>Pirellulales</taxon>
        <taxon>Pirellulaceae</taxon>
        <taxon>Novipirellula</taxon>
    </lineage>
</organism>
<dbReference type="InterPro" id="IPR027039">
    <property type="entry name" value="Crtac1"/>
</dbReference>
<accession>A0ABP8NX38</accession>
<keyword evidence="4" id="KW-1185">Reference proteome</keyword>
<dbReference type="InterPro" id="IPR028994">
    <property type="entry name" value="Integrin_alpha_N"/>
</dbReference>
<dbReference type="SUPFAM" id="SSF69318">
    <property type="entry name" value="Integrin alpha N-terminal domain"/>
    <property type="match status" value="1"/>
</dbReference>
<dbReference type="PANTHER" id="PTHR16026:SF0">
    <property type="entry name" value="CARTILAGE ACIDIC PROTEIN 1"/>
    <property type="match status" value="1"/>
</dbReference>
<sequence length="1034" mass="113803">MIFLADRLSAAHPWLSRMIIRLTLLWLLLISGCDRSSDADLRLGSDSLQSSGSQRFTASQQASDSLQSLNDAIDGQHWAKAWELSPVVLSRYPRDADTIASVARVALENQKPHLAGDLMIDACRAESLENVSRTQQAIATLAVTGRVYDAIDLLDECIDRHPQQHAMRRMLFNFYTGVEDHVHGIPHGRFLVRHRQFDLPLLLALCSSETRTETADPLTEMARRNAKDHRPMIAEAKIQYDLGRMQDAALRLQDSLRFHPDYAPALSLQCRVLFAQQRESDLIQLAITHCDDIDRYPNFWIAIGDLARSQQHDAEATRAYWEATRCDADVRQAWVKFSTSLRRFQDLPDRLDAETITAIENRAVQLSRLAELKTSMTRRDHPDRRTTIEIATTLQQLGRLWEAEAWAALATTLADDDDVPVKQVRQSIIAALRKDTSWQSLTLHPELTLDLSDLPLPQLLASDRAAITDGSMPTSSGAPSMPRAGQAETLALVDEANQRGLEFFGCTGDDLDRPGVMFYQTVGCGGGAIDFDLDGWVDLYLAAAGGTPGKFDSAANGLIRNLGGRFSDVSIQAGADDRGFGQGVAIGDVNEDGFPDILVLNYGPNTLWVNNGDGTFADASERLGDRNASTWSTSAAIADLDADGLADLVIVNYCDGLEPVHKICRSADAEIARACSPIVFPAAADSFMKSHGDGDFMDQTTQWNATASVQGRGLGVTAGQFDQQPGVDVFVANDMTSNHYWTRSHDSQSAADYQMSESAILRGLGSDDRSAAQGSMGIAVADFDRDGDTDFYVTNFVNEGNTYHDQQRDGLWRDQTAIHHLYQPTLPMVGFGTQAVDLDNDAVPELVVSNGHVDHYPSDDRAAFYAQPMQVFQRRWLDDGVSAGEFVSIADRIAGEYLKSPHVGRALWTMDANRDGRTDLVVTHQTEPVALLINHSEPAGDWLELQLVGRNCSRDAIGATIHLQSGNQQWTAGQISGNGFLCSNERVIRVGMGSASGDCDVVVSWPDGQQQRFHQLSLNSRWLLVQGDADAFRW</sequence>
<dbReference type="RefSeq" id="WP_345328364.1">
    <property type="nucleotide sequence ID" value="NZ_BAABGA010000120.1"/>
</dbReference>
<evidence type="ECO:0000259" key="2">
    <source>
        <dbReference type="Pfam" id="PF07593"/>
    </source>
</evidence>
<feature type="domain" description="ASPIC/UnbV" evidence="2">
    <location>
        <begin position="956"/>
        <end position="1022"/>
    </location>
</feature>
<dbReference type="InterPro" id="IPR011990">
    <property type="entry name" value="TPR-like_helical_dom_sf"/>
</dbReference>
<dbReference type="Pfam" id="PF07593">
    <property type="entry name" value="UnbV_ASPIC"/>
    <property type="match status" value="1"/>
</dbReference>
<gene>
    <name evidence="3" type="ORF">GCM10023156_69840</name>
</gene>
<keyword evidence="1" id="KW-0732">Signal</keyword>
<evidence type="ECO:0000313" key="4">
    <source>
        <dbReference type="Proteomes" id="UP001500840"/>
    </source>
</evidence>
<proteinExistence type="predicted"/>
<evidence type="ECO:0000256" key="1">
    <source>
        <dbReference type="ARBA" id="ARBA00022729"/>
    </source>
</evidence>